<comment type="caution">
    <text evidence="1">The sequence shown here is derived from an EMBL/GenBank/DDBJ whole genome shotgun (WGS) entry which is preliminary data.</text>
</comment>
<evidence type="ECO:0000313" key="1">
    <source>
        <dbReference type="EMBL" id="RHZ79208.1"/>
    </source>
</evidence>
<name>A0A397IXT2_9GLOM</name>
<organism evidence="1 2">
    <name type="scientific">Diversispora epigaea</name>
    <dbReference type="NCBI Taxonomy" id="1348612"/>
    <lineage>
        <taxon>Eukaryota</taxon>
        <taxon>Fungi</taxon>
        <taxon>Fungi incertae sedis</taxon>
        <taxon>Mucoromycota</taxon>
        <taxon>Glomeromycotina</taxon>
        <taxon>Glomeromycetes</taxon>
        <taxon>Diversisporales</taxon>
        <taxon>Diversisporaceae</taxon>
        <taxon>Diversispora</taxon>
    </lineage>
</organism>
<protein>
    <submittedName>
        <fullName evidence="1">Uncharacterized protein</fullName>
    </submittedName>
</protein>
<dbReference type="EMBL" id="PQFF01000142">
    <property type="protein sequence ID" value="RHZ79208.1"/>
    <property type="molecule type" value="Genomic_DNA"/>
</dbReference>
<reference evidence="1 2" key="1">
    <citation type="submission" date="2018-08" db="EMBL/GenBank/DDBJ databases">
        <title>Genome and evolution of the arbuscular mycorrhizal fungus Diversispora epigaea (formerly Glomus versiforme) and its bacterial endosymbionts.</title>
        <authorList>
            <person name="Sun X."/>
            <person name="Fei Z."/>
            <person name="Harrison M."/>
        </authorList>
    </citation>
    <scope>NUCLEOTIDE SEQUENCE [LARGE SCALE GENOMIC DNA]</scope>
    <source>
        <strain evidence="1 2">IT104</strain>
    </source>
</reference>
<gene>
    <name evidence="1" type="ORF">Glove_151g114</name>
</gene>
<dbReference type="AlphaFoldDB" id="A0A397IXT2"/>
<keyword evidence="2" id="KW-1185">Reference proteome</keyword>
<dbReference type="STRING" id="1348612.A0A397IXT2"/>
<evidence type="ECO:0000313" key="2">
    <source>
        <dbReference type="Proteomes" id="UP000266861"/>
    </source>
</evidence>
<dbReference type="OrthoDB" id="642895at2759"/>
<accession>A0A397IXT2</accession>
<dbReference type="Proteomes" id="UP000266861">
    <property type="component" value="Unassembled WGS sequence"/>
</dbReference>
<proteinExistence type="predicted"/>
<sequence>MDLPTGLNVEFKTSVEERIQLYDNNLDEEYLEKLNLEFERLREIMRFTAKLVDLRDECLIPQYERDEFFESHKRVIESADEVYELLSQVSRLQ</sequence>